<sequence length="369" mass="41779">MSSTEVSQPQVLSENQVFRARIGDTIMLPCEVDNLGPMILLWKKGTRVLTAGDMMVRRDDRIHLKRNNLQIKDIQVSDGGKYSCEIEADSEYPLTVSHRIEVLVAPKLDMDPTNMNIVVRSATNVALKYIMLVLYECEAGNGVGTSVKAEISLKILYGPEVSAEFPVVHGGIGRQSELSCVVYAVPSAEVVWYRETMRLDPNGKRYMESRGSRHTLIIRKVEDRDFANYSCYAINTLGKVRGYITLRGNPTKPVFNSLVLSKTKTSYKISWVTNSYSPILEYRLFYRMLSVTDSPKFRSISLEWHKLRLPPTASYTEDGTHQETYVLGPLHPDSSYEAKVMARSHYGWSDESSIFQFYTQGKGSLILIF</sequence>
<keyword evidence="4" id="KW-1185">Reference proteome</keyword>
<accession>A0A7R8CKT2</accession>
<dbReference type="Gene3D" id="2.60.40.10">
    <property type="entry name" value="Immunoglobulins"/>
    <property type="match status" value="3"/>
</dbReference>
<dbReference type="GO" id="GO:0030424">
    <property type="term" value="C:axon"/>
    <property type="evidence" value="ECO:0007669"/>
    <property type="project" value="TreeGrafter"/>
</dbReference>
<dbReference type="InterPro" id="IPR007110">
    <property type="entry name" value="Ig-like_dom"/>
</dbReference>
<dbReference type="PANTHER" id="PTHR45080:SF33">
    <property type="entry name" value="IG-LIKE DOMAIN-CONTAINING PROTEIN"/>
    <property type="match status" value="1"/>
</dbReference>
<dbReference type="SMART" id="SM00409">
    <property type="entry name" value="IG"/>
    <property type="match status" value="2"/>
</dbReference>
<dbReference type="Pfam" id="PF00041">
    <property type="entry name" value="fn3"/>
    <property type="match status" value="1"/>
</dbReference>
<dbReference type="InterPro" id="IPR003598">
    <property type="entry name" value="Ig_sub2"/>
</dbReference>
<dbReference type="Pfam" id="PF07679">
    <property type="entry name" value="I-set"/>
    <property type="match status" value="2"/>
</dbReference>
<dbReference type="InterPro" id="IPR003961">
    <property type="entry name" value="FN3_dom"/>
</dbReference>
<name>A0A7R8CKT2_LEPSM</name>
<dbReference type="GO" id="GO:0050808">
    <property type="term" value="P:synapse organization"/>
    <property type="evidence" value="ECO:0007669"/>
    <property type="project" value="TreeGrafter"/>
</dbReference>
<dbReference type="PROSITE" id="PS50853">
    <property type="entry name" value="FN3"/>
    <property type="match status" value="1"/>
</dbReference>
<evidence type="ECO:0000313" key="4">
    <source>
        <dbReference type="Proteomes" id="UP000675881"/>
    </source>
</evidence>
<dbReference type="InterPro" id="IPR050958">
    <property type="entry name" value="Cell_Adh-Cytoskel_Orgn"/>
</dbReference>
<dbReference type="EMBL" id="HG994593">
    <property type="protein sequence ID" value="CAF2850253.1"/>
    <property type="molecule type" value="Genomic_DNA"/>
</dbReference>
<dbReference type="GO" id="GO:0007156">
    <property type="term" value="P:homophilic cell adhesion via plasma membrane adhesion molecules"/>
    <property type="evidence" value="ECO:0007669"/>
    <property type="project" value="TreeGrafter"/>
</dbReference>
<dbReference type="GO" id="GO:0008046">
    <property type="term" value="F:axon guidance receptor activity"/>
    <property type="evidence" value="ECO:0007669"/>
    <property type="project" value="TreeGrafter"/>
</dbReference>
<dbReference type="SUPFAM" id="SSF49265">
    <property type="entry name" value="Fibronectin type III"/>
    <property type="match status" value="1"/>
</dbReference>
<keyword evidence="1" id="KW-0677">Repeat</keyword>
<evidence type="ECO:0000313" key="3">
    <source>
        <dbReference type="EMBL" id="CAF2850253.1"/>
    </source>
</evidence>
<dbReference type="PANTHER" id="PTHR45080">
    <property type="entry name" value="CONTACTIN 5"/>
    <property type="match status" value="1"/>
</dbReference>
<dbReference type="InterPro" id="IPR036179">
    <property type="entry name" value="Ig-like_dom_sf"/>
</dbReference>
<reference evidence="3" key="1">
    <citation type="submission" date="2021-02" db="EMBL/GenBank/DDBJ databases">
        <authorList>
            <person name="Bekaert M."/>
        </authorList>
    </citation>
    <scope>NUCLEOTIDE SEQUENCE</scope>
    <source>
        <strain evidence="3">IoA-00</strain>
    </source>
</reference>
<dbReference type="InterPro" id="IPR013783">
    <property type="entry name" value="Ig-like_fold"/>
</dbReference>
<organism evidence="3 4">
    <name type="scientific">Lepeophtheirus salmonis</name>
    <name type="common">Salmon louse</name>
    <name type="synonym">Caligus salmonis</name>
    <dbReference type="NCBI Taxonomy" id="72036"/>
    <lineage>
        <taxon>Eukaryota</taxon>
        <taxon>Metazoa</taxon>
        <taxon>Ecdysozoa</taxon>
        <taxon>Arthropoda</taxon>
        <taxon>Crustacea</taxon>
        <taxon>Multicrustacea</taxon>
        <taxon>Hexanauplia</taxon>
        <taxon>Copepoda</taxon>
        <taxon>Siphonostomatoida</taxon>
        <taxon>Caligidae</taxon>
        <taxon>Lepeophtheirus</taxon>
    </lineage>
</organism>
<dbReference type="InterPro" id="IPR036116">
    <property type="entry name" value="FN3_sf"/>
</dbReference>
<dbReference type="GO" id="GO:0005886">
    <property type="term" value="C:plasma membrane"/>
    <property type="evidence" value="ECO:0007669"/>
    <property type="project" value="TreeGrafter"/>
</dbReference>
<dbReference type="SUPFAM" id="SSF48726">
    <property type="entry name" value="Immunoglobulin"/>
    <property type="match status" value="2"/>
</dbReference>
<dbReference type="CDD" id="cd00063">
    <property type="entry name" value="FN3"/>
    <property type="match status" value="1"/>
</dbReference>
<gene>
    <name evidence="3" type="ORF">LSAA_5688</name>
</gene>
<dbReference type="InterPro" id="IPR003599">
    <property type="entry name" value="Ig_sub"/>
</dbReference>
<dbReference type="AlphaFoldDB" id="A0A7R8CKT2"/>
<protein>
    <submittedName>
        <fullName evidence="3">(salmon louse) hypothetical protein</fullName>
    </submittedName>
</protein>
<keyword evidence="2" id="KW-0393">Immunoglobulin domain</keyword>
<evidence type="ECO:0000256" key="2">
    <source>
        <dbReference type="ARBA" id="ARBA00023319"/>
    </source>
</evidence>
<dbReference type="OrthoDB" id="6507807at2759"/>
<dbReference type="PROSITE" id="PS50835">
    <property type="entry name" value="IG_LIKE"/>
    <property type="match status" value="2"/>
</dbReference>
<dbReference type="GO" id="GO:0043025">
    <property type="term" value="C:neuronal cell body"/>
    <property type="evidence" value="ECO:0007669"/>
    <property type="project" value="TreeGrafter"/>
</dbReference>
<dbReference type="InterPro" id="IPR013098">
    <property type="entry name" value="Ig_I-set"/>
</dbReference>
<dbReference type="SMART" id="SM00408">
    <property type="entry name" value="IGc2"/>
    <property type="match status" value="2"/>
</dbReference>
<proteinExistence type="predicted"/>
<dbReference type="Proteomes" id="UP000675881">
    <property type="component" value="Chromosome 14"/>
</dbReference>
<evidence type="ECO:0000256" key="1">
    <source>
        <dbReference type="ARBA" id="ARBA00022737"/>
    </source>
</evidence>
<dbReference type="SMART" id="SM00060">
    <property type="entry name" value="FN3"/>
    <property type="match status" value="1"/>
</dbReference>